<comment type="pathway">
    <text evidence="1 12">Amino-acid biosynthesis; L-threonine biosynthesis; L-threonine from L-aspartate: step 3/5.</text>
</comment>
<dbReference type="PANTHER" id="PTHR43331">
    <property type="entry name" value="HOMOSERINE DEHYDROGENASE"/>
    <property type="match status" value="1"/>
</dbReference>
<accession>A0A9D1I4N4</accession>
<dbReference type="InterPro" id="IPR022697">
    <property type="entry name" value="HDH_short"/>
</dbReference>
<dbReference type="GO" id="GO:0009088">
    <property type="term" value="P:threonine biosynthetic process"/>
    <property type="evidence" value="ECO:0007669"/>
    <property type="project" value="UniProtKB-KW"/>
</dbReference>
<feature type="binding site" evidence="11">
    <location>
        <position position="208"/>
    </location>
    <ligand>
        <name>L-homoserine</name>
        <dbReference type="ChEBI" id="CHEBI:57476"/>
    </ligand>
</feature>
<name>A0A9D1I4N4_9FIRM</name>
<dbReference type="AlphaFoldDB" id="A0A9D1I4N4"/>
<keyword evidence="8" id="KW-0915">Sodium</keyword>
<dbReference type="PIRSF" id="PIRSF036497">
    <property type="entry name" value="HDH_short"/>
    <property type="match status" value="1"/>
</dbReference>
<evidence type="ECO:0000256" key="2">
    <source>
        <dbReference type="ARBA" id="ARBA00005062"/>
    </source>
</evidence>
<comment type="similarity">
    <text evidence="3 13">Belongs to the homoserine dehydrogenase family.</text>
</comment>
<dbReference type="GO" id="GO:0004412">
    <property type="term" value="F:homoserine dehydrogenase activity"/>
    <property type="evidence" value="ECO:0007669"/>
    <property type="project" value="UniProtKB-EC"/>
</dbReference>
<reference evidence="15" key="1">
    <citation type="submission" date="2020-10" db="EMBL/GenBank/DDBJ databases">
        <authorList>
            <person name="Gilroy R."/>
        </authorList>
    </citation>
    <scope>NUCLEOTIDE SEQUENCE</scope>
    <source>
        <strain evidence="15">11300</strain>
    </source>
</reference>
<dbReference type="GO" id="GO:0009086">
    <property type="term" value="P:methionine biosynthetic process"/>
    <property type="evidence" value="ECO:0007669"/>
    <property type="project" value="UniProtKB-KW"/>
</dbReference>
<dbReference type="SUPFAM" id="SSF55347">
    <property type="entry name" value="Glyceraldehyde-3-phosphate dehydrogenase-like, C-terminal domain"/>
    <property type="match status" value="1"/>
</dbReference>
<dbReference type="InterPro" id="IPR036291">
    <property type="entry name" value="NAD(P)-bd_dom_sf"/>
</dbReference>
<reference evidence="15" key="2">
    <citation type="journal article" date="2021" name="PeerJ">
        <title>Extensive microbial diversity within the chicken gut microbiome revealed by metagenomics and culture.</title>
        <authorList>
            <person name="Gilroy R."/>
            <person name="Ravi A."/>
            <person name="Getino M."/>
            <person name="Pursley I."/>
            <person name="Horton D.L."/>
            <person name="Alikhan N.F."/>
            <person name="Baker D."/>
            <person name="Gharbi K."/>
            <person name="Hall N."/>
            <person name="Watson M."/>
            <person name="Adriaenssens E.M."/>
            <person name="Foster-Nyarko E."/>
            <person name="Jarju S."/>
            <person name="Secka A."/>
            <person name="Antonio M."/>
            <person name="Oren A."/>
            <person name="Chaudhuri R.R."/>
            <person name="La Ragione R."/>
            <person name="Hildebrand F."/>
            <person name="Pallen M.J."/>
        </authorList>
    </citation>
    <scope>NUCLEOTIDE SEQUENCE</scope>
    <source>
        <strain evidence="15">11300</strain>
    </source>
</reference>
<sequence>MNIALFGYGGVGKAFVRLIAEKKDLLAGNGLPVSLICVAGRNGGICDKNGIDTDELAAFSKAGTELSGFGGFSANISADTVITSGITDLAVVATPTNKKTGQPGLDIIRKLLAADISVVTADKGPVLLAFDELTELAKSRRVQFAAGCTAGGALPAVNGGMADMAGARIKTIEGIFNGTSNYILDRMEQEGISLQEALEDAVRSGIAEADPSLDIEGYDTAIKLLILAKMHMGVKASLDHVKVQGISGLTTEDIQKAKKAGYRYRLMGRAVKRENGRTDLWTGPVAVGPDDFFHGVRGKNKAVRFVSDTLGELLMAGGASGTEAAAAALLRDVININRGYKFVL</sequence>
<evidence type="ECO:0000256" key="6">
    <source>
        <dbReference type="ARBA" id="ARBA00022697"/>
    </source>
</evidence>
<dbReference type="SUPFAM" id="SSF51735">
    <property type="entry name" value="NAD(P)-binding Rossmann-fold domains"/>
    <property type="match status" value="1"/>
</dbReference>
<dbReference type="FunFam" id="3.30.360.10:FF:000005">
    <property type="entry name" value="Homoserine dehydrogenase"/>
    <property type="match status" value="1"/>
</dbReference>
<evidence type="ECO:0000259" key="14">
    <source>
        <dbReference type="Pfam" id="PF00742"/>
    </source>
</evidence>
<dbReference type="Gene3D" id="3.40.50.720">
    <property type="entry name" value="NAD(P)-binding Rossmann-like Domain"/>
    <property type="match status" value="1"/>
</dbReference>
<organism evidence="15 16">
    <name type="scientific">Candidatus Fimisoma avicola</name>
    <dbReference type="NCBI Taxonomy" id="2840826"/>
    <lineage>
        <taxon>Bacteria</taxon>
        <taxon>Bacillati</taxon>
        <taxon>Bacillota</taxon>
        <taxon>Clostridia</taxon>
        <taxon>Eubacteriales</taxon>
        <taxon>Candidatus Fimisoma</taxon>
    </lineage>
</organism>
<keyword evidence="7 12" id="KW-0560">Oxidoreductase</keyword>
<comment type="caution">
    <text evidence="15">The sequence shown here is derived from an EMBL/GenBank/DDBJ whole genome shotgun (WGS) entry which is preliminary data.</text>
</comment>
<dbReference type="Pfam" id="PF00742">
    <property type="entry name" value="Homoserine_dh"/>
    <property type="match status" value="1"/>
</dbReference>
<dbReference type="EC" id="1.1.1.3" evidence="4 12"/>
<evidence type="ECO:0000256" key="12">
    <source>
        <dbReference type="RuleBase" id="RU000579"/>
    </source>
</evidence>
<feature type="active site" description="Proton donor" evidence="10">
    <location>
        <position position="223"/>
    </location>
</feature>
<keyword evidence="12" id="KW-0028">Amino-acid biosynthesis</keyword>
<evidence type="ECO:0000256" key="13">
    <source>
        <dbReference type="RuleBase" id="RU004171"/>
    </source>
</evidence>
<feature type="domain" description="Homoserine dehydrogenase catalytic" evidence="14">
    <location>
        <begin position="161"/>
        <end position="334"/>
    </location>
</feature>
<evidence type="ECO:0000256" key="4">
    <source>
        <dbReference type="ARBA" id="ARBA00013213"/>
    </source>
</evidence>
<evidence type="ECO:0000256" key="3">
    <source>
        <dbReference type="ARBA" id="ARBA00006753"/>
    </source>
</evidence>
<feature type="binding site" evidence="11">
    <location>
        <begin position="7"/>
        <end position="12"/>
    </location>
    <ligand>
        <name>NADP(+)</name>
        <dbReference type="ChEBI" id="CHEBI:58349"/>
    </ligand>
</feature>
<dbReference type="PANTHER" id="PTHR43331:SF1">
    <property type="entry name" value="HOMOSERINE DEHYDROGENASE"/>
    <property type="match status" value="1"/>
</dbReference>
<evidence type="ECO:0000256" key="1">
    <source>
        <dbReference type="ARBA" id="ARBA00005056"/>
    </source>
</evidence>
<evidence type="ECO:0000256" key="11">
    <source>
        <dbReference type="PIRSR" id="PIRSR036497-2"/>
    </source>
</evidence>
<keyword evidence="11 12" id="KW-0521">NADP</keyword>
<comment type="pathway">
    <text evidence="2 12">Amino-acid biosynthesis; L-methionine biosynthesis via de novo pathway; L-homoserine from L-aspartate: step 3/3.</text>
</comment>
<feature type="binding site" evidence="11">
    <location>
        <position position="123"/>
    </location>
    <ligand>
        <name>NADPH</name>
        <dbReference type="ChEBI" id="CHEBI:57783"/>
    </ligand>
</feature>
<evidence type="ECO:0000256" key="9">
    <source>
        <dbReference type="ARBA" id="ARBA00048841"/>
    </source>
</evidence>
<evidence type="ECO:0000313" key="16">
    <source>
        <dbReference type="Proteomes" id="UP000824091"/>
    </source>
</evidence>
<gene>
    <name evidence="15" type="ORF">IAD16_05715</name>
</gene>
<keyword evidence="12" id="KW-0486">Methionine biosynthesis</keyword>
<proteinExistence type="inferred from homology"/>
<dbReference type="PROSITE" id="PS01042">
    <property type="entry name" value="HOMOSER_DHGENASE"/>
    <property type="match status" value="1"/>
</dbReference>
<protein>
    <recommendedName>
        <fullName evidence="5 12">Homoserine dehydrogenase</fullName>
        <ecNumber evidence="4 12">1.1.1.3</ecNumber>
    </recommendedName>
</protein>
<evidence type="ECO:0000313" key="15">
    <source>
        <dbReference type="EMBL" id="HIU27857.1"/>
    </source>
</evidence>
<dbReference type="EMBL" id="DVMO01000084">
    <property type="protein sequence ID" value="HIU27857.1"/>
    <property type="molecule type" value="Genomic_DNA"/>
</dbReference>
<evidence type="ECO:0000256" key="7">
    <source>
        <dbReference type="ARBA" id="ARBA00023002"/>
    </source>
</evidence>
<evidence type="ECO:0000256" key="10">
    <source>
        <dbReference type="PIRSR" id="PIRSR036497-1"/>
    </source>
</evidence>
<dbReference type="InterPro" id="IPR001342">
    <property type="entry name" value="HDH_cat"/>
</dbReference>
<keyword evidence="6 12" id="KW-0791">Threonine biosynthesis</keyword>
<dbReference type="Gene3D" id="3.30.360.10">
    <property type="entry name" value="Dihydrodipicolinate Reductase, domain 2"/>
    <property type="match status" value="1"/>
</dbReference>
<comment type="catalytic activity">
    <reaction evidence="9">
        <text>L-homoserine + NADP(+) = L-aspartate 4-semialdehyde + NADPH + H(+)</text>
        <dbReference type="Rhea" id="RHEA:15761"/>
        <dbReference type="ChEBI" id="CHEBI:15378"/>
        <dbReference type="ChEBI" id="CHEBI:57476"/>
        <dbReference type="ChEBI" id="CHEBI:57783"/>
        <dbReference type="ChEBI" id="CHEBI:58349"/>
        <dbReference type="ChEBI" id="CHEBI:537519"/>
        <dbReference type="EC" id="1.1.1.3"/>
    </reaction>
    <physiologicalReaction direction="right-to-left" evidence="9">
        <dbReference type="Rhea" id="RHEA:15763"/>
    </physiologicalReaction>
</comment>
<evidence type="ECO:0000256" key="5">
    <source>
        <dbReference type="ARBA" id="ARBA00013376"/>
    </source>
</evidence>
<dbReference type="Proteomes" id="UP000824091">
    <property type="component" value="Unassembled WGS sequence"/>
</dbReference>
<dbReference type="InterPro" id="IPR019811">
    <property type="entry name" value="HDH_CS"/>
</dbReference>
<evidence type="ECO:0000256" key="8">
    <source>
        <dbReference type="ARBA" id="ARBA00023053"/>
    </source>
</evidence>